<organism evidence="1">
    <name type="scientific">Arundo donax</name>
    <name type="common">Giant reed</name>
    <name type="synonym">Donax arundinaceus</name>
    <dbReference type="NCBI Taxonomy" id="35708"/>
    <lineage>
        <taxon>Eukaryota</taxon>
        <taxon>Viridiplantae</taxon>
        <taxon>Streptophyta</taxon>
        <taxon>Embryophyta</taxon>
        <taxon>Tracheophyta</taxon>
        <taxon>Spermatophyta</taxon>
        <taxon>Magnoliopsida</taxon>
        <taxon>Liliopsida</taxon>
        <taxon>Poales</taxon>
        <taxon>Poaceae</taxon>
        <taxon>PACMAD clade</taxon>
        <taxon>Arundinoideae</taxon>
        <taxon>Arundineae</taxon>
        <taxon>Arundo</taxon>
    </lineage>
</organism>
<dbReference type="AlphaFoldDB" id="A0A0A8YYX7"/>
<reference evidence="1" key="2">
    <citation type="journal article" date="2015" name="Data Brief">
        <title>Shoot transcriptome of the giant reed, Arundo donax.</title>
        <authorList>
            <person name="Barrero R.A."/>
            <person name="Guerrero F.D."/>
            <person name="Moolhuijzen P."/>
            <person name="Goolsby J.A."/>
            <person name="Tidwell J."/>
            <person name="Bellgard S.E."/>
            <person name="Bellgard M.I."/>
        </authorList>
    </citation>
    <scope>NUCLEOTIDE SEQUENCE</scope>
    <source>
        <tissue evidence="1">Shoot tissue taken approximately 20 cm above the soil surface</tissue>
    </source>
</reference>
<reference evidence="1" key="1">
    <citation type="submission" date="2014-09" db="EMBL/GenBank/DDBJ databases">
        <authorList>
            <person name="Magalhaes I.L.F."/>
            <person name="Oliveira U."/>
            <person name="Santos F.R."/>
            <person name="Vidigal T.H.D.A."/>
            <person name="Brescovit A.D."/>
            <person name="Santos A.J."/>
        </authorList>
    </citation>
    <scope>NUCLEOTIDE SEQUENCE</scope>
    <source>
        <tissue evidence="1">Shoot tissue taken approximately 20 cm above the soil surface</tissue>
    </source>
</reference>
<accession>A0A0A8YYX7</accession>
<protein>
    <submittedName>
        <fullName evidence="1">Uncharacterized protein</fullName>
    </submittedName>
</protein>
<evidence type="ECO:0000313" key="1">
    <source>
        <dbReference type="EMBL" id="JAD27822.1"/>
    </source>
</evidence>
<name>A0A0A8YYX7_ARUDO</name>
<proteinExistence type="predicted"/>
<dbReference type="EMBL" id="GBRH01270073">
    <property type="protein sequence ID" value="JAD27822.1"/>
    <property type="molecule type" value="Transcribed_RNA"/>
</dbReference>
<sequence length="24" mass="3100">MPKKNVFFLIHTRRDRFHFHRCNV</sequence>